<accession>A0AA86SKT5</accession>
<dbReference type="EMBL" id="OY731401">
    <property type="protein sequence ID" value="CAJ1948910.1"/>
    <property type="molecule type" value="Genomic_DNA"/>
</dbReference>
<gene>
    <name evidence="1" type="ORF">AYBTSS11_LOCUS13455</name>
</gene>
<evidence type="ECO:0000313" key="2">
    <source>
        <dbReference type="Proteomes" id="UP001189624"/>
    </source>
</evidence>
<dbReference type="AlphaFoldDB" id="A0AA86SKT5"/>
<keyword evidence="2" id="KW-1185">Reference proteome</keyword>
<protein>
    <submittedName>
        <fullName evidence="1">Uncharacterized protein</fullName>
    </submittedName>
</protein>
<dbReference type="Gramene" id="rna-AYBTSS11_LOCUS13455">
    <property type="protein sequence ID" value="CAJ1948910.1"/>
    <property type="gene ID" value="gene-AYBTSS11_LOCUS13455"/>
</dbReference>
<organism evidence="1 2">
    <name type="scientific">Sphenostylis stenocarpa</name>
    <dbReference type="NCBI Taxonomy" id="92480"/>
    <lineage>
        <taxon>Eukaryota</taxon>
        <taxon>Viridiplantae</taxon>
        <taxon>Streptophyta</taxon>
        <taxon>Embryophyta</taxon>
        <taxon>Tracheophyta</taxon>
        <taxon>Spermatophyta</taxon>
        <taxon>Magnoliopsida</taxon>
        <taxon>eudicotyledons</taxon>
        <taxon>Gunneridae</taxon>
        <taxon>Pentapetalae</taxon>
        <taxon>rosids</taxon>
        <taxon>fabids</taxon>
        <taxon>Fabales</taxon>
        <taxon>Fabaceae</taxon>
        <taxon>Papilionoideae</taxon>
        <taxon>50 kb inversion clade</taxon>
        <taxon>NPAAA clade</taxon>
        <taxon>indigoferoid/millettioid clade</taxon>
        <taxon>Phaseoleae</taxon>
        <taxon>Sphenostylis</taxon>
    </lineage>
</organism>
<name>A0AA86SKT5_9FABA</name>
<reference evidence="1" key="1">
    <citation type="submission" date="2023-10" db="EMBL/GenBank/DDBJ databases">
        <authorList>
            <person name="Domelevo Entfellner J.-B."/>
        </authorList>
    </citation>
    <scope>NUCLEOTIDE SEQUENCE</scope>
</reference>
<proteinExistence type="predicted"/>
<evidence type="ECO:0000313" key="1">
    <source>
        <dbReference type="EMBL" id="CAJ1948910.1"/>
    </source>
</evidence>
<dbReference type="Proteomes" id="UP001189624">
    <property type="component" value="Chromosome 4"/>
</dbReference>
<sequence>MVAMKAQTCFDVMHCSMNVPSCDMMKFLICLIEREEKRMSDWFRKKINNAHSEIVAKSVKNNLFKANNPFSGHNYA</sequence>